<dbReference type="Proteomes" id="UP000305675">
    <property type="component" value="Unassembled WGS sequence"/>
</dbReference>
<keyword evidence="4 8" id="KW-0812">Transmembrane</keyword>
<dbReference type="GO" id="GO:0046872">
    <property type="term" value="F:metal ion binding"/>
    <property type="evidence" value="ECO:0007669"/>
    <property type="project" value="UniProtKB-KW"/>
</dbReference>
<dbReference type="AlphaFoldDB" id="A0A4U1BTJ8"/>
<dbReference type="PANTHER" id="PTHR36964:SF1">
    <property type="entry name" value="PROTEIN-METHIONINE-SULFOXIDE REDUCTASE HEME-BINDING SUBUNIT MSRQ"/>
    <property type="match status" value="1"/>
</dbReference>
<feature type="transmembrane region" description="Helical" evidence="8">
    <location>
        <begin position="84"/>
        <end position="104"/>
    </location>
</feature>
<protein>
    <recommendedName>
        <fullName evidence="8">Protein-methionine-sulfoxide reductase heme-binding subunit MsrQ</fullName>
    </recommendedName>
    <alternativeName>
        <fullName evidence="8">Flavocytochrome MsrQ</fullName>
    </alternativeName>
</protein>
<feature type="transmembrane region" description="Helical" evidence="8">
    <location>
        <begin position="44"/>
        <end position="63"/>
    </location>
</feature>
<keyword evidence="8" id="KW-0285">Flavoprotein</keyword>
<evidence type="ECO:0000256" key="8">
    <source>
        <dbReference type="HAMAP-Rule" id="MF_01207"/>
    </source>
</evidence>
<keyword evidence="8" id="KW-1003">Cell membrane</keyword>
<dbReference type="GO" id="GO:0020037">
    <property type="term" value="F:heme binding"/>
    <property type="evidence" value="ECO:0007669"/>
    <property type="project" value="UniProtKB-UniRule"/>
</dbReference>
<dbReference type="GO" id="GO:0016679">
    <property type="term" value="F:oxidoreductase activity, acting on diphenols and related substances as donors"/>
    <property type="evidence" value="ECO:0007669"/>
    <property type="project" value="TreeGrafter"/>
</dbReference>
<proteinExistence type="inferred from homology"/>
<evidence type="ECO:0000256" key="5">
    <source>
        <dbReference type="ARBA" id="ARBA00022989"/>
    </source>
</evidence>
<comment type="similarity">
    <text evidence="8">Belongs to the MsrQ family.</text>
</comment>
<comment type="caution">
    <text evidence="10">The sequence shown here is derived from an EMBL/GenBank/DDBJ whole genome shotgun (WGS) entry which is preliminary data.</text>
</comment>
<evidence type="ECO:0000256" key="6">
    <source>
        <dbReference type="ARBA" id="ARBA00023004"/>
    </source>
</evidence>
<dbReference type="OrthoDB" id="9788328at2"/>
<evidence type="ECO:0000256" key="3">
    <source>
        <dbReference type="ARBA" id="ARBA00022617"/>
    </source>
</evidence>
<accession>A0A4U1BTJ8</accession>
<keyword evidence="8" id="KW-0479">Metal-binding</keyword>
<dbReference type="HAMAP" id="MF_01207">
    <property type="entry name" value="MsrQ"/>
    <property type="match status" value="1"/>
</dbReference>
<dbReference type="PANTHER" id="PTHR36964">
    <property type="entry name" value="PROTEIN-METHIONINE-SULFOXIDE REDUCTASE HEME-BINDING SUBUNIT MSRQ"/>
    <property type="match status" value="1"/>
</dbReference>
<evidence type="ECO:0000313" key="10">
    <source>
        <dbReference type="EMBL" id="TKB58509.1"/>
    </source>
</evidence>
<feature type="transmembrane region" description="Helical" evidence="8">
    <location>
        <begin position="116"/>
        <end position="134"/>
    </location>
</feature>
<keyword evidence="2 8" id="KW-0813">Transport</keyword>
<evidence type="ECO:0000256" key="1">
    <source>
        <dbReference type="ARBA" id="ARBA00004141"/>
    </source>
</evidence>
<feature type="transmembrane region" description="Helical" evidence="8">
    <location>
        <begin position="154"/>
        <end position="171"/>
    </location>
</feature>
<comment type="subcellular location">
    <subcellularLocation>
        <location evidence="8">Cell membrane</location>
        <topology evidence="8">Multi-pass membrane protein</topology>
    </subcellularLocation>
    <subcellularLocation>
        <location evidence="1">Membrane</location>
        <topology evidence="1">Multi-pass membrane protein</topology>
    </subcellularLocation>
</comment>
<evidence type="ECO:0000256" key="7">
    <source>
        <dbReference type="ARBA" id="ARBA00023136"/>
    </source>
</evidence>
<comment type="cofactor">
    <cofactor evidence="8">
        <name>heme b</name>
        <dbReference type="ChEBI" id="CHEBI:60344"/>
    </cofactor>
    <text evidence="8">Binds 1 heme b (iron(II)-protoporphyrin IX) group per subunit.</text>
</comment>
<dbReference type="GO" id="GO:0010181">
    <property type="term" value="F:FMN binding"/>
    <property type="evidence" value="ECO:0007669"/>
    <property type="project" value="UniProtKB-UniRule"/>
</dbReference>
<dbReference type="NCBIfam" id="NF003831">
    <property type="entry name" value="PRK05419.1-2"/>
    <property type="match status" value="1"/>
</dbReference>
<evidence type="ECO:0000313" key="11">
    <source>
        <dbReference type="Proteomes" id="UP000305675"/>
    </source>
</evidence>
<keyword evidence="11" id="KW-1185">Reference proteome</keyword>
<dbReference type="GO" id="GO:0030091">
    <property type="term" value="P:protein repair"/>
    <property type="evidence" value="ECO:0007669"/>
    <property type="project" value="UniProtKB-UniRule"/>
</dbReference>
<gene>
    <name evidence="8 10" type="primary">msrQ</name>
    <name evidence="10" type="ORF">FCL42_01825</name>
</gene>
<keyword evidence="3 8" id="KW-0349">Heme</keyword>
<evidence type="ECO:0000256" key="2">
    <source>
        <dbReference type="ARBA" id="ARBA00022448"/>
    </source>
</evidence>
<evidence type="ECO:0000256" key="4">
    <source>
        <dbReference type="ARBA" id="ARBA00022692"/>
    </source>
</evidence>
<dbReference type="Pfam" id="PF01794">
    <property type="entry name" value="Ferric_reduct"/>
    <property type="match status" value="1"/>
</dbReference>
<comment type="function">
    <text evidence="8">Part of the MsrPQ system that repairs oxidized periplasmic proteins containing methionine sulfoxide residues (Met-O), using respiratory chain electrons. Thus protects these proteins from oxidative-stress damage caused by reactive species of oxygen and chlorine generated by the host defense mechanisms. MsrPQ is essential for the maintenance of envelope integrity under bleach stress, rescuing a wide series of structurally unrelated periplasmic proteins from methionine oxidation. MsrQ provides electrons for reduction to the reductase catalytic subunit MsrP, using the quinone pool of the respiratory chain.</text>
</comment>
<dbReference type="EMBL" id="SWCJ01000001">
    <property type="protein sequence ID" value="TKB58509.1"/>
    <property type="molecule type" value="Genomic_DNA"/>
</dbReference>
<feature type="domain" description="Ferric oxidoreductase" evidence="9">
    <location>
        <begin position="59"/>
        <end position="162"/>
    </location>
</feature>
<keyword evidence="8" id="KW-0288">FMN</keyword>
<reference evidence="10 11" key="1">
    <citation type="submission" date="2019-04" db="EMBL/GenBank/DDBJ databases">
        <authorList>
            <person name="Hwang J.C."/>
        </authorList>
    </citation>
    <scope>NUCLEOTIDE SEQUENCE [LARGE SCALE GENOMIC DNA]</scope>
    <source>
        <strain evidence="10 11">IMCC35002</strain>
    </source>
</reference>
<sequence length="212" mass="23606">MKLLASRGQMLAFKTLLHLACGLPLLWLFAAVDQGALGGDPVQYIIHFLGMGTLNTLGATLLLSPLARQFKLGALLQVRRLLGLWCFAYGALHVAAFIAFDLLFDWMLLATEVVKRPYIVVGFIALVVLTALALTSPKAVQRRMGRRWQSLHRWVYLVAVLGPVHFWWSVKSGNLEPVIYLLAGIGLLLWRPWVRQRLTKGKPAAKAARKAL</sequence>
<dbReference type="InterPro" id="IPR013130">
    <property type="entry name" value="Fe3_Rdtase_TM_dom"/>
</dbReference>
<keyword evidence="6 8" id="KW-0408">Iron</keyword>
<keyword evidence="7 8" id="KW-0472">Membrane</keyword>
<dbReference type="GO" id="GO:0009055">
    <property type="term" value="F:electron transfer activity"/>
    <property type="evidence" value="ECO:0007669"/>
    <property type="project" value="UniProtKB-UniRule"/>
</dbReference>
<feature type="transmembrane region" description="Helical" evidence="8">
    <location>
        <begin position="12"/>
        <end position="32"/>
    </location>
</feature>
<comment type="subunit">
    <text evidence="8">Heterodimer of a catalytic subunit (MsrP) and a heme-binding subunit (MsrQ).</text>
</comment>
<dbReference type="InterPro" id="IPR022837">
    <property type="entry name" value="MsrQ-like"/>
</dbReference>
<evidence type="ECO:0000259" key="9">
    <source>
        <dbReference type="Pfam" id="PF01794"/>
    </source>
</evidence>
<comment type="cofactor">
    <cofactor evidence="8">
        <name>FMN</name>
        <dbReference type="ChEBI" id="CHEBI:58210"/>
    </cofactor>
    <text evidence="8">Binds 1 FMN per subunit.</text>
</comment>
<dbReference type="GO" id="GO:0005886">
    <property type="term" value="C:plasma membrane"/>
    <property type="evidence" value="ECO:0007669"/>
    <property type="project" value="UniProtKB-SubCell"/>
</dbReference>
<name>A0A4U1BTJ8_9GAMM</name>
<keyword evidence="8" id="KW-0249">Electron transport</keyword>
<feature type="transmembrane region" description="Helical" evidence="8">
    <location>
        <begin position="177"/>
        <end position="194"/>
    </location>
</feature>
<keyword evidence="5 8" id="KW-1133">Transmembrane helix</keyword>
<organism evidence="10 11">
    <name type="scientific">Ferrimonas aestuarii</name>
    <dbReference type="NCBI Taxonomy" id="2569539"/>
    <lineage>
        <taxon>Bacteria</taxon>
        <taxon>Pseudomonadati</taxon>
        <taxon>Pseudomonadota</taxon>
        <taxon>Gammaproteobacteria</taxon>
        <taxon>Alteromonadales</taxon>
        <taxon>Ferrimonadaceae</taxon>
        <taxon>Ferrimonas</taxon>
    </lineage>
</organism>